<gene>
    <name evidence="3" type="ORF">F0185_08130</name>
</gene>
<dbReference type="InterPro" id="IPR041916">
    <property type="entry name" value="Anti_sigma_zinc_sf"/>
</dbReference>
<feature type="domain" description="Putative zinc-finger" evidence="2">
    <location>
        <begin position="44"/>
        <end position="75"/>
    </location>
</feature>
<sequence>MPGQYRQDADVSRAAAPQGAAVRTSGGTVMNLDQEPTGASHQAMRDLLPWFANGTLDETEAEPVRAHLRHCAQCAGEVAWQRQLHAAPAEPPGLDPERALARLMPRLGPQASAAPSKASGLRAWFGNGWMPWALAGQCALITVLVIQMIAPVGKGDAYQALSDGAPALAGTIVVIFRPDASLREVQRTLQASGARVVDGPTVSGAFVLSAPPGGQSNALAVLRADAGVQLAESLTPRSAP</sequence>
<dbReference type="EMBL" id="VUYU01000004">
    <property type="protein sequence ID" value="NHZ33560.1"/>
    <property type="molecule type" value="Genomic_DNA"/>
</dbReference>
<proteinExistence type="predicted"/>
<dbReference type="Pfam" id="PF13490">
    <property type="entry name" value="zf-HC2"/>
    <property type="match status" value="1"/>
</dbReference>
<evidence type="ECO:0000259" key="2">
    <source>
        <dbReference type="Pfam" id="PF13490"/>
    </source>
</evidence>
<dbReference type="Proteomes" id="UP000785613">
    <property type="component" value="Unassembled WGS sequence"/>
</dbReference>
<keyword evidence="4" id="KW-1185">Reference proteome</keyword>
<evidence type="ECO:0000256" key="1">
    <source>
        <dbReference type="SAM" id="MobiDB-lite"/>
    </source>
</evidence>
<accession>A0ABX0LHK3</accession>
<dbReference type="Gene3D" id="1.10.10.1320">
    <property type="entry name" value="Anti-sigma factor, zinc-finger domain"/>
    <property type="match status" value="1"/>
</dbReference>
<name>A0ABX0LHK3_9BURK</name>
<feature type="region of interest" description="Disordered" evidence="1">
    <location>
        <begin position="1"/>
        <end position="37"/>
    </location>
</feature>
<evidence type="ECO:0000313" key="4">
    <source>
        <dbReference type="Proteomes" id="UP000785613"/>
    </source>
</evidence>
<reference evidence="3 4" key="1">
    <citation type="submission" date="2019-09" db="EMBL/GenBank/DDBJ databases">
        <title>Taxonomy of Antarctic Massilia spp.: description of Massilia rubra sp. nov., Massilia aquatica sp. nov., Massilia mucilaginosa sp. nov., Massilia frigida sp. nov. isolated from streams, lakes and regoliths.</title>
        <authorList>
            <person name="Holochova P."/>
            <person name="Sedlacek I."/>
            <person name="Kralova S."/>
            <person name="Maslanova I."/>
            <person name="Busse H.-J."/>
            <person name="Stankova E."/>
            <person name="Vrbovska V."/>
            <person name="Kovarovic V."/>
            <person name="Bartak M."/>
            <person name="Svec P."/>
            <person name="Pantucek R."/>
        </authorList>
    </citation>
    <scope>NUCLEOTIDE SEQUENCE [LARGE SCALE GENOMIC DNA]</scope>
    <source>
        <strain evidence="3 4">CCM 8692</strain>
    </source>
</reference>
<protein>
    <submittedName>
        <fullName evidence="3">Zf-HC2 domain-containing protein</fullName>
    </submittedName>
</protein>
<comment type="caution">
    <text evidence="3">The sequence shown here is derived from an EMBL/GenBank/DDBJ whole genome shotgun (WGS) entry which is preliminary data.</text>
</comment>
<organism evidence="3 4">
    <name type="scientific">Massilia rubra</name>
    <dbReference type="NCBI Taxonomy" id="2607910"/>
    <lineage>
        <taxon>Bacteria</taxon>
        <taxon>Pseudomonadati</taxon>
        <taxon>Pseudomonadota</taxon>
        <taxon>Betaproteobacteria</taxon>
        <taxon>Burkholderiales</taxon>
        <taxon>Oxalobacteraceae</taxon>
        <taxon>Telluria group</taxon>
        <taxon>Massilia</taxon>
    </lineage>
</organism>
<dbReference type="InterPro" id="IPR027383">
    <property type="entry name" value="Znf_put"/>
</dbReference>
<evidence type="ECO:0000313" key="3">
    <source>
        <dbReference type="EMBL" id="NHZ33560.1"/>
    </source>
</evidence>